<evidence type="ECO:0000259" key="1">
    <source>
        <dbReference type="PROSITE" id="PS51340"/>
    </source>
</evidence>
<dbReference type="Gene3D" id="2.40.33.20">
    <property type="entry name" value="PK beta-barrel domain-like"/>
    <property type="match status" value="1"/>
</dbReference>
<evidence type="ECO:0000313" key="3">
    <source>
        <dbReference type="Proteomes" id="UP001501509"/>
    </source>
</evidence>
<dbReference type="Pfam" id="PF03476">
    <property type="entry name" value="MOSC_N"/>
    <property type="match status" value="1"/>
</dbReference>
<dbReference type="SUPFAM" id="SSF50800">
    <property type="entry name" value="PK beta-barrel domain-like"/>
    <property type="match status" value="1"/>
</dbReference>
<dbReference type="Pfam" id="PF03473">
    <property type="entry name" value="MOSC"/>
    <property type="match status" value="1"/>
</dbReference>
<dbReference type="InterPro" id="IPR005303">
    <property type="entry name" value="MOCOS_middle"/>
</dbReference>
<dbReference type="InterPro" id="IPR011037">
    <property type="entry name" value="Pyrv_Knase-like_insert_dom_sf"/>
</dbReference>
<reference evidence="2 3" key="1">
    <citation type="journal article" date="2019" name="Int. J. Syst. Evol. Microbiol.">
        <title>The Global Catalogue of Microorganisms (GCM) 10K type strain sequencing project: providing services to taxonomists for standard genome sequencing and annotation.</title>
        <authorList>
            <consortium name="The Broad Institute Genomics Platform"/>
            <consortium name="The Broad Institute Genome Sequencing Center for Infectious Disease"/>
            <person name="Wu L."/>
            <person name="Ma J."/>
        </authorList>
    </citation>
    <scope>NUCLEOTIDE SEQUENCE [LARGE SCALE GENOMIC DNA]</scope>
    <source>
        <strain evidence="2 3">JCM 6833</strain>
    </source>
</reference>
<dbReference type="InterPro" id="IPR005302">
    <property type="entry name" value="MoCF_Sase_C"/>
</dbReference>
<dbReference type="PROSITE" id="PS51340">
    <property type="entry name" value="MOSC"/>
    <property type="match status" value="1"/>
</dbReference>
<proteinExistence type="predicted"/>
<organism evidence="2 3">
    <name type="scientific">Actinomadura fulvescens</name>
    <dbReference type="NCBI Taxonomy" id="46160"/>
    <lineage>
        <taxon>Bacteria</taxon>
        <taxon>Bacillati</taxon>
        <taxon>Actinomycetota</taxon>
        <taxon>Actinomycetes</taxon>
        <taxon>Streptosporangiales</taxon>
        <taxon>Thermomonosporaceae</taxon>
        <taxon>Actinomadura</taxon>
    </lineage>
</organism>
<comment type="caution">
    <text evidence="2">The sequence shown here is derived from an EMBL/GenBank/DDBJ whole genome shotgun (WGS) entry which is preliminary data.</text>
</comment>
<dbReference type="EMBL" id="BAAATD010000005">
    <property type="protein sequence ID" value="GAA2601714.1"/>
    <property type="molecule type" value="Genomic_DNA"/>
</dbReference>
<dbReference type="Proteomes" id="UP001501509">
    <property type="component" value="Unassembled WGS sequence"/>
</dbReference>
<protein>
    <submittedName>
        <fullName evidence="2">MOSC domain-containing protein</fullName>
    </submittedName>
</protein>
<keyword evidence="3" id="KW-1185">Reference proteome</keyword>
<evidence type="ECO:0000313" key="2">
    <source>
        <dbReference type="EMBL" id="GAA2601714.1"/>
    </source>
</evidence>
<accession>A0ABN3PUR1</accession>
<sequence>MWVSELWRYPVKSLGGQRVTDLELGPRGVIGDRAFALVDARTGKVLTAKRMPVLLRARARLQSGGAEIVLPTGIRVHSSDPAVDMVLSAWLERPVHLLHTPAQGARIEEYGDDDSTFELPPWGFVDDSPLHLLSRATLRAAREWHPEGAWEVRRFRPNIVLDGAEEPPVDHHVDLGQAQIHVTGGCRRCVMITQPQEGLPADRAILRSVTTRSAANLGVYADVTHPGTVSLGDKAALTLTASAL</sequence>
<feature type="domain" description="MOSC" evidence="1">
    <location>
        <begin position="100"/>
        <end position="238"/>
    </location>
</feature>
<gene>
    <name evidence="2" type="ORF">GCM10010411_39340</name>
</gene>
<name>A0ABN3PUR1_9ACTN</name>